<dbReference type="AlphaFoldDB" id="A0AAD9Z9G2"/>
<gene>
    <name evidence="2" type="ORF">OEA41_004007</name>
</gene>
<dbReference type="EMBL" id="JASNWA010000008">
    <property type="protein sequence ID" value="KAK3171923.1"/>
    <property type="molecule type" value="Genomic_DNA"/>
</dbReference>
<keyword evidence="3" id="KW-1185">Reference proteome</keyword>
<evidence type="ECO:0000313" key="3">
    <source>
        <dbReference type="Proteomes" id="UP001276659"/>
    </source>
</evidence>
<feature type="region of interest" description="Disordered" evidence="1">
    <location>
        <begin position="1"/>
        <end position="23"/>
    </location>
</feature>
<dbReference type="Proteomes" id="UP001276659">
    <property type="component" value="Unassembled WGS sequence"/>
</dbReference>
<protein>
    <submittedName>
        <fullName evidence="2">Uncharacterized protein</fullName>
    </submittedName>
</protein>
<reference evidence="2" key="1">
    <citation type="submission" date="2022-11" db="EMBL/GenBank/DDBJ databases">
        <title>Chromosomal genome sequence assembly and mating type (MAT) locus characterization of the leprose asexual lichenized fungus Lepraria neglecta (Nyl.) Erichsen.</title>
        <authorList>
            <person name="Allen J.L."/>
            <person name="Pfeffer B."/>
        </authorList>
    </citation>
    <scope>NUCLEOTIDE SEQUENCE</scope>
    <source>
        <strain evidence="2">Allen 5258</strain>
    </source>
</reference>
<proteinExistence type="predicted"/>
<sequence length="174" mass="19236">MVDNALKTLPQEQKIPKKSETMPHSNGFAIANNLALASSSSTLSTIPDDRMQAHQQVQHYARKVIHFRIAQIKIEKETKVIGALDQKMEAKDAFLEALVGEGWYAKAVTGNFLPEEVLRMIVKDGYSWHYPIPLPPLPDSVLVEMKEMEGAGCEGVCDWLSALAVDGKAEGEDM</sequence>
<comment type="caution">
    <text evidence="2">The sequence shown here is derived from an EMBL/GenBank/DDBJ whole genome shotgun (WGS) entry which is preliminary data.</text>
</comment>
<organism evidence="2 3">
    <name type="scientific">Lepraria neglecta</name>
    <dbReference type="NCBI Taxonomy" id="209136"/>
    <lineage>
        <taxon>Eukaryota</taxon>
        <taxon>Fungi</taxon>
        <taxon>Dikarya</taxon>
        <taxon>Ascomycota</taxon>
        <taxon>Pezizomycotina</taxon>
        <taxon>Lecanoromycetes</taxon>
        <taxon>OSLEUM clade</taxon>
        <taxon>Lecanoromycetidae</taxon>
        <taxon>Lecanorales</taxon>
        <taxon>Lecanorineae</taxon>
        <taxon>Stereocaulaceae</taxon>
        <taxon>Lepraria</taxon>
    </lineage>
</organism>
<evidence type="ECO:0000256" key="1">
    <source>
        <dbReference type="SAM" id="MobiDB-lite"/>
    </source>
</evidence>
<accession>A0AAD9Z9G2</accession>
<evidence type="ECO:0000313" key="2">
    <source>
        <dbReference type="EMBL" id="KAK3171923.1"/>
    </source>
</evidence>
<name>A0AAD9Z9G2_9LECA</name>